<evidence type="ECO:0008006" key="8">
    <source>
        <dbReference type="Google" id="ProtNLM"/>
    </source>
</evidence>
<accession>A0AAV0U717</accession>
<sequence>MSESDRLLADGRALQRRGLLSSAELIDLQTSLASATCPSDAVRARVSSLLVHDLNATVDRVRQQRNEREQTPVGVADVAAAAAGGAIGALSAYMWPPTAAARPTLWTSAVDAAVATAAAAKHQRRVQPLRLQLVSGNAAACRHVVLCISGFMSARADATRQWRAWTADDRPDVAVFVVQWAAGDAAAWDAFGGRVATSSAAELLAHVAGNPWHCAQGQAEQVGALLAHVAAARPALWRDRTLSLLGHSLGGAVVYSALQAMAAWRPPHSSDNDPMPCVANAVSFAGAFVVPEGRAARDRVTAALDPRGGTFVNVYSSRDSVLSQLFGLLQLQRPTAATTAAGGRPLAFDAPHCVDVDVSDLVAPSVDNHFGHSYAHVMDAIRTRVRPHLFHL</sequence>
<comment type="caution">
    <text evidence="6">The sequence shown here is derived from an EMBL/GenBank/DDBJ whole genome shotgun (WGS) entry which is preliminary data.</text>
</comment>
<evidence type="ECO:0000256" key="1">
    <source>
        <dbReference type="ARBA" id="ARBA00004141"/>
    </source>
</evidence>
<keyword evidence="7" id="KW-1185">Reference proteome</keyword>
<evidence type="ECO:0000313" key="6">
    <source>
        <dbReference type="EMBL" id="CAI5730749.1"/>
    </source>
</evidence>
<evidence type="ECO:0000256" key="2">
    <source>
        <dbReference type="ARBA" id="ARBA00009824"/>
    </source>
</evidence>
<dbReference type="PANTHER" id="PTHR17920:SF3">
    <property type="entry name" value="TRANSMEMBRANE AND COILED-COIL DOMAIN-CONTAINING PROTEIN 4"/>
    <property type="match status" value="1"/>
</dbReference>
<dbReference type="PANTHER" id="PTHR17920">
    <property type="entry name" value="TRANSMEMBRANE AND COILED-COIL DOMAIN-CONTAINING PROTEIN 4 TMCO4"/>
    <property type="match status" value="1"/>
</dbReference>
<name>A0AAV0U717_HYABA</name>
<proteinExistence type="inferred from homology"/>
<keyword evidence="5" id="KW-0472">Membrane</keyword>
<evidence type="ECO:0000256" key="4">
    <source>
        <dbReference type="ARBA" id="ARBA00022989"/>
    </source>
</evidence>
<comment type="subcellular location">
    <subcellularLocation>
        <location evidence="1">Membrane</location>
        <topology evidence="1">Multi-pass membrane protein</topology>
    </subcellularLocation>
</comment>
<organism evidence="6 7">
    <name type="scientific">Hyaloperonospora brassicae</name>
    <name type="common">Brassica downy mildew</name>
    <name type="synonym">Peronospora brassicae</name>
    <dbReference type="NCBI Taxonomy" id="162125"/>
    <lineage>
        <taxon>Eukaryota</taxon>
        <taxon>Sar</taxon>
        <taxon>Stramenopiles</taxon>
        <taxon>Oomycota</taxon>
        <taxon>Peronosporomycetes</taxon>
        <taxon>Peronosporales</taxon>
        <taxon>Peronosporaceae</taxon>
        <taxon>Hyaloperonospora</taxon>
    </lineage>
</organism>
<keyword evidence="3" id="KW-0812">Transmembrane</keyword>
<dbReference type="AlphaFoldDB" id="A0AAV0U717"/>
<dbReference type="InterPro" id="IPR007941">
    <property type="entry name" value="DUF726"/>
</dbReference>
<protein>
    <recommendedName>
        <fullName evidence="8">Fungal lipase-like domain-containing protein</fullName>
    </recommendedName>
</protein>
<evidence type="ECO:0000256" key="5">
    <source>
        <dbReference type="ARBA" id="ARBA00023136"/>
    </source>
</evidence>
<evidence type="ECO:0000256" key="3">
    <source>
        <dbReference type="ARBA" id="ARBA00022692"/>
    </source>
</evidence>
<reference evidence="6" key="1">
    <citation type="submission" date="2022-12" db="EMBL/GenBank/DDBJ databases">
        <authorList>
            <person name="Webb A."/>
        </authorList>
    </citation>
    <scope>NUCLEOTIDE SEQUENCE</scope>
    <source>
        <strain evidence="6">Hp1</strain>
    </source>
</reference>
<evidence type="ECO:0000313" key="7">
    <source>
        <dbReference type="Proteomes" id="UP001162031"/>
    </source>
</evidence>
<comment type="similarity">
    <text evidence="2">Belongs to the TMCO4 family.</text>
</comment>
<gene>
    <name evidence="6" type="ORF">HBR001_LOCUS4959</name>
</gene>
<dbReference type="Gene3D" id="3.40.50.1820">
    <property type="entry name" value="alpha/beta hydrolase"/>
    <property type="match status" value="1"/>
</dbReference>
<dbReference type="GO" id="GO:0016020">
    <property type="term" value="C:membrane"/>
    <property type="evidence" value="ECO:0007669"/>
    <property type="project" value="UniProtKB-SubCell"/>
</dbReference>
<dbReference type="Proteomes" id="UP001162031">
    <property type="component" value="Unassembled WGS sequence"/>
</dbReference>
<dbReference type="SUPFAM" id="SSF53474">
    <property type="entry name" value="alpha/beta-Hydrolases"/>
    <property type="match status" value="1"/>
</dbReference>
<dbReference type="Pfam" id="PF05277">
    <property type="entry name" value="DUF726"/>
    <property type="match status" value="1"/>
</dbReference>
<keyword evidence="4" id="KW-1133">Transmembrane helix</keyword>
<dbReference type="InterPro" id="IPR029058">
    <property type="entry name" value="AB_hydrolase_fold"/>
</dbReference>
<dbReference type="EMBL" id="CANTFL010001052">
    <property type="protein sequence ID" value="CAI5730749.1"/>
    <property type="molecule type" value="Genomic_DNA"/>
</dbReference>